<evidence type="ECO:0000313" key="2">
    <source>
        <dbReference type="Proteomes" id="UP000324689"/>
    </source>
</evidence>
<sequence>MVGSLILCVIGVTYIVAIDLCILCASVVLSTHSPANLLKSGAADFLSQFEEGLKTGAMWTPIERLS</sequence>
<reference evidence="1 2" key="1">
    <citation type="submission" date="2018-09" db="EMBL/GenBank/DDBJ databases">
        <title>Evolutionary history of phycoerythrin pigmentation in the water bloom-forming cyanobacterium Microcystis aeruginosa.</title>
        <authorList>
            <person name="Tanabe Y."/>
            <person name="Tanabe Y."/>
            <person name="Yamaguchi H."/>
        </authorList>
    </citation>
    <scope>NUCLEOTIDE SEQUENCE [LARGE SCALE GENOMIC DNA]</scope>
    <source>
        <strain evidence="1 2">NIES-2521</strain>
    </source>
</reference>
<organism evidence="1 2">
    <name type="scientific">Microcystis aeruginosa NIES-2521</name>
    <dbReference type="NCBI Taxonomy" id="2303983"/>
    <lineage>
        <taxon>Bacteria</taxon>
        <taxon>Bacillati</taxon>
        <taxon>Cyanobacteriota</taxon>
        <taxon>Cyanophyceae</taxon>
        <taxon>Oscillatoriophycideae</taxon>
        <taxon>Chroococcales</taxon>
        <taxon>Microcystaceae</taxon>
        <taxon>Microcystis</taxon>
    </lineage>
</organism>
<gene>
    <name evidence="1" type="ORF">MiTs_00167</name>
</gene>
<dbReference type="EMBL" id="BHVQ01000002">
    <property type="protein sequence ID" value="GCA78189.1"/>
    <property type="molecule type" value="Genomic_DNA"/>
</dbReference>
<name>A0A5A5RTK7_MICAE</name>
<dbReference type="AlphaFoldDB" id="A0A5A5RTK7"/>
<proteinExistence type="predicted"/>
<comment type="caution">
    <text evidence="1">The sequence shown here is derived from an EMBL/GenBank/DDBJ whole genome shotgun (WGS) entry which is preliminary data.</text>
</comment>
<dbReference type="Proteomes" id="UP000324689">
    <property type="component" value="Unassembled WGS sequence"/>
</dbReference>
<evidence type="ECO:0000313" key="1">
    <source>
        <dbReference type="EMBL" id="GCA78189.1"/>
    </source>
</evidence>
<protein>
    <submittedName>
        <fullName evidence="1">Uncharacterized protein</fullName>
    </submittedName>
</protein>
<accession>A0A5A5RTK7</accession>